<dbReference type="Proteomes" id="UP000254000">
    <property type="component" value="Unassembled WGS sequence"/>
</dbReference>
<dbReference type="EMBL" id="PPTS01000002">
    <property type="protein sequence ID" value="RDB66234.1"/>
    <property type="molecule type" value="Genomic_DNA"/>
</dbReference>
<gene>
    <name evidence="1" type="ORF">C1877_03310</name>
</gene>
<keyword evidence="2" id="KW-1185">Reference proteome</keyword>
<accession>A0A369M473</accession>
<dbReference type="AlphaFoldDB" id="A0A369M473"/>
<sequence>MDAGSGPVHTVGATAANVNDVVIACALVREDGPFCHAGSGYTGTGDSPRVASGLAGIGRNMPENALAGT</sequence>
<organism evidence="1 2">
    <name type="scientific">Gordonibacter pamelaeae</name>
    <dbReference type="NCBI Taxonomy" id="471189"/>
    <lineage>
        <taxon>Bacteria</taxon>
        <taxon>Bacillati</taxon>
        <taxon>Actinomycetota</taxon>
        <taxon>Coriobacteriia</taxon>
        <taxon>Eggerthellales</taxon>
        <taxon>Eggerthellaceae</taxon>
        <taxon>Gordonibacter</taxon>
    </lineage>
</organism>
<name>A0A369M473_9ACTN</name>
<proteinExistence type="predicted"/>
<reference evidence="1 2" key="1">
    <citation type="journal article" date="2018" name="Elife">
        <title>Discovery and characterization of a prevalent human gut bacterial enzyme sufficient for the inactivation of a family of plant toxins.</title>
        <authorList>
            <person name="Koppel N."/>
            <person name="Bisanz J.E."/>
            <person name="Pandelia M.E."/>
            <person name="Turnbaugh P.J."/>
            <person name="Balskus E.P."/>
        </authorList>
    </citation>
    <scope>NUCLEOTIDE SEQUENCE [LARGE SCALE GENOMIC DNA]</scope>
    <source>
        <strain evidence="1 2">3C</strain>
    </source>
</reference>
<comment type="caution">
    <text evidence="1">The sequence shown here is derived from an EMBL/GenBank/DDBJ whole genome shotgun (WGS) entry which is preliminary data.</text>
</comment>
<evidence type="ECO:0000313" key="2">
    <source>
        <dbReference type="Proteomes" id="UP000254000"/>
    </source>
</evidence>
<evidence type="ECO:0000313" key="1">
    <source>
        <dbReference type="EMBL" id="RDB66234.1"/>
    </source>
</evidence>
<protein>
    <submittedName>
        <fullName evidence="1">Uncharacterized protein</fullName>
    </submittedName>
</protein>